<evidence type="ECO:0000256" key="1">
    <source>
        <dbReference type="SAM" id="SignalP"/>
    </source>
</evidence>
<proteinExistence type="predicted"/>
<organism evidence="2 3">
    <name type="scientific">Amycolatopsis speibonae</name>
    <dbReference type="NCBI Taxonomy" id="1450224"/>
    <lineage>
        <taxon>Bacteria</taxon>
        <taxon>Bacillati</taxon>
        <taxon>Actinomycetota</taxon>
        <taxon>Actinomycetes</taxon>
        <taxon>Pseudonocardiales</taxon>
        <taxon>Pseudonocardiaceae</taxon>
        <taxon>Amycolatopsis</taxon>
    </lineage>
</organism>
<name>A0ABV7P6I0_9PSEU</name>
<feature type="chain" id="PRO_5046634197" evidence="1">
    <location>
        <begin position="33"/>
        <end position="155"/>
    </location>
</feature>
<feature type="signal peptide" evidence="1">
    <location>
        <begin position="1"/>
        <end position="32"/>
    </location>
</feature>
<dbReference type="RefSeq" id="WP_378242126.1">
    <property type="nucleotide sequence ID" value="NZ_JBHRWK010000048.1"/>
</dbReference>
<reference evidence="3" key="1">
    <citation type="journal article" date="2019" name="Int. J. Syst. Evol. Microbiol.">
        <title>The Global Catalogue of Microorganisms (GCM) 10K type strain sequencing project: providing services to taxonomists for standard genome sequencing and annotation.</title>
        <authorList>
            <consortium name="The Broad Institute Genomics Platform"/>
            <consortium name="The Broad Institute Genome Sequencing Center for Infectious Disease"/>
            <person name="Wu L."/>
            <person name="Ma J."/>
        </authorList>
    </citation>
    <scope>NUCLEOTIDE SEQUENCE [LARGE SCALE GENOMIC DNA]</scope>
    <source>
        <strain evidence="3">CGMCC 4.7676</strain>
    </source>
</reference>
<gene>
    <name evidence="2" type="ORF">ACFOSH_28355</name>
</gene>
<comment type="caution">
    <text evidence="2">The sequence shown here is derived from an EMBL/GenBank/DDBJ whole genome shotgun (WGS) entry which is preliminary data.</text>
</comment>
<dbReference type="InterPro" id="IPR006311">
    <property type="entry name" value="TAT_signal"/>
</dbReference>
<evidence type="ECO:0000313" key="2">
    <source>
        <dbReference type="EMBL" id="MFC3453367.1"/>
    </source>
</evidence>
<sequence>MSNRIRFPRRSMILAAALLAGTTGALVSSATASTASAPPCGLSTLKGTYLFAGDGWSISGTGTVPLAFAGSEQFDGAGHLKGVSSTNFNGTPSSHNTFTGTYSVASDCSGTFNIGGTLHFDMYLDPNGDSFVYVQTDAGSVSATTEHRATRASVR</sequence>
<dbReference type="PROSITE" id="PS51318">
    <property type="entry name" value="TAT"/>
    <property type="match status" value="1"/>
</dbReference>
<dbReference type="Proteomes" id="UP001595645">
    <property type="component" value="Unassembled WGS sequence"/>
</dbReference>
<evidence type="ECO:0000313" key="3">
    <source>
        <dbReference type="Proteomes" id="UP001595645"/>
    </source>
</evidence>
<keyword evidence="3" id="KW-1185">Reference proteome</keyword>
<dbReference type="EMBL" id="JBHRWK010000048">
    <property type="protein sequence ID" value="MFC3453367.1"/>
    <property type="molecule type" value="Genomic_DNA"/>
</dbReference>
<accession>A0ABV7P6I0</accession>
<keyword evidence="1" id="KW-0732">Signal</keyword>
<protein>
    <submittedName>
        <fullName evidence="2">Uncharacterized protein</fullName>
    </submittedName>
</protein>